<dbReference type="GO" id="GO:0005634">
    <property type="term" value="C:nucleus"/>
    <property type="evidence" value="ECO:0007669"/>
    <property type="project" value="UniProtKB-SubCell"/>
</dbReference>
<dbReference type="GO" id="GO:0043408">
    <property type="term" value="P:regulation of MAPK cascade"/>
    <property type="evidence" value="ECO:0007669"/>
    <property type="project" value="TreeGrafter"/>
</dbReference>
<dbReference type="GO" id="GO:0043235">
    <property type="term" value="C:receptor complex"/>
    <property type="evidence" value="ECO:0007669"/>
    <property type="project" value="TreeGrafter"/>
</dbReference>
<keyword evidence="9" id="KW-0597">Phosphoprotein</keyword>
<evidence type="ECO:0000256" key="34">
    <source>
        <dbReference type="SAM" id="MobiDB-lite"/>
    </source>
</evidence>
<dbReference type="FunFam" id="2.60.40.10:FF:000143">
    <property type="entry name" value="Vascular endothelial growth factor receptor 3"/>
    <property type="match status" value="1"/>
</dbReference>
<evidence type="ECO:0000256" key="28">
    <source>
        <dbReference type="ARBA" id="ARBA00051243"/>
    </source>
</evidence>
<dbReference type="Pfam" id="PF07679">
    <property type="entry name" value="I-set"/>
    <property type="match status" value="2"/>
</dbReference>
<dbReference type="GO" id="GO:0030335">
    <property type="term" value="P:positive regulation of cell migration"/>
    <property type="evidence" value="ECO:0007669"/>
    <property type="project" value="TreeGrafter"/>
</dbReference>
<keyword evidence="21 35" id="KW-0472">Membrane</keyword>
<dbReference type="InterPro" id="IPR050122">
    <property type="entry name" value="RTK"/>
</dbReference>
<dbReference type="InterPro" id="IPR001245">
    <property type="entry name" value="Ser-Thr/Tyr_kinase_cat_dom"/>
</dbReference>
<evidence type="ECO:0000256" key="25">
    <source>
        <dbReference type="ARBA" id="ARBA00023180"/>
    </source>
</evidence>
<dbReference type="GO" id="GO:0005886">
    <property type="term" value="C:plasma membrane"/>
    <property type="evidence" value="ECO:0007669"/>
    <property type="project" value="UniProtKB-SubCell"/>
</dbReference>
<dbReference type="FunFam" id="2.60.40.10:FF:000532">
    <property type="entry name" value="Vascular endothelial growth factor receptor 2"/>
    <property type="match status" value="1"/>
</dbReference>
<dbReference type="Ensembl" id="ENSCCRT00010131750.1">
    <property type="protein sequence ID" value="ENSCCRP00010118591.1"/>
    <property type="gene ID" value="ENSCCRG00010051947.1"/>
</dbReference>
<feature type="compositionally biased region" description="Basic and acidic residues" evidence="34">
    <location>
        <begin position="1335"/>
        <end position="1347"/>
    </location>
</feature>
<proteinExistence type="inferred from homology"/>
<dbReference type="InterPro" id="IPR003599">
    <property type="entry name" value="Ig_sub"/>
</dbReference>
<dbReference type="SMART" id="SM00408">
    <property type="entry name" value="IGc2"/>
    <property type="match status" value="5"/>
</dbReference>
<dbReference type="GO" id="GO:0045766">
    <property type="term" value="P:positive regulation of angiogenesis"/>
    <property type="evidence" value="ECO:0007669"/>
    <property type="project" value="TreeGrafter"/>
</dbReference>
<dbReference type="InterPro" id="IPR055238">
    <property type="entry name" value="VEGFR1-3_N_Ig-like"/>
</dbReference>
<evidence type="ECO:0000256" key="32">
    <source>
        <dbReference type="PROSITE-ProRule" id="PRU10141"/>
    </source>
</evidence>
<dbReference type="GO" id="GO:0045446">
    <property type="term" value="P:endothelial cell differentiation"/>
    <property type="evidence" value="ECO:0007669"/>
    <property type="project" value="TreeGrafter"/>
</dbReference>
<dbReference type="Pfam" id="PF13927">
    <property type="entry name" value="Ig_3"/>
    <property type="match status" value="1"/>
</dbReference>
<keyword evidence="7" id="KW-1003">Cell membrane</keyword>
<evidence type="ECO:0000256" key="22">
    <source>
        <dbReference type="ARBA" id="ARBA00023137"/>
    </source>
</evidence>
<dbReference type="PROSITE" id="PS00240">
    <property type="entry name" value="RECEPTOR_TYR_KIN_III"/>
    <property type="match status" value="1"/>
</dbReference>
<keyword evidence="10" id="KW-0037">Angiogenesis</keyword>
<dbReference type="InterPro" id="IPR011009">
    <property type="entry name" value="Kinase-like_dom_sf"/>
</dbReference>
<comment type="catalytic activity">
    <reaction evidence="28">
        <text>L-tyrosyl-[protein] + ATP = O-phospho-L-tyrosyl-[protein] + ADP + H(+)</text>
        <dbReference type="Rhea" id="RHEA:10596"/>
        <dbReference type="Rhea" id="RHEA-COMP:10136"/>
        <dbReference type="Rhea" id="RHEA-COMP:20101"/>
        <dbReference type="ChEBI" id="CHEBI:15378"/>
        <dbReference type="ChEBI" id="CHEBI:30616"/>
        <dbReference type="ChEBI" id="CHEBI:46858"/>
        <dbReference type="ChEBI" id="CHEBI:61978"/>
        <dbReference type="ChEBI" id="CHEBI:456216"/>
        <dbReference type="EC" id="2.7.10.1"/>
    </reaction>
</comment>
<evidence type="ECO:0000259" key="38">
    <source>
        <dbReference type="PROSITE" id="PS50835"/>
    </source>
</evidence>
<keyword evidence="14" id="KW-0677">Repeat</keyword>
<keyword evidence="26" id="KW-0539">Nucleus</keyword>
<feature type="binding site" evidence="30">
    <location>
        <begin position="849"/>
        <end position="856"/>
    </location>
    <ligand>
        <name>ATP</name>
        <dbReference type="ChEBI" id="CHEBI:30616"/>
    </ligand>
</feature>
<evidence type="ECO:0000256" key="17">
    <source>
        <dbReference type="ARBA" id="ARBA00022777"/>
    </source>
</evidence>
<evidence type="ECO:0000256" key="14">
    <source>
        <dbReference type="ARBA" id="ARBA00022737"/>
    </source>
</evidence>
<feature type="binding site" evidence="30 32">
    <location>
        <position position="876"/>
    </location>
    <ligand>
        <name>ATP</name>
        <dbReference type="ChEBI" id="CHEBI:30616"/>
    </ligand>
</feature>
<keyword evidence="31" id="KW-0479">Metal-binding</keyword>
<keyword evidence="11" id="KW-0808">Transferase</keyword>
<feature type="chain" id="PRO_5034943931" description="receptor protein-tyrosine kinase" evidence="36">
    <location>
        <begin position="23"/>
        <end position="1376"/>
    </location>
</feature>
<evidence type="ECO:0000256" key="26">
    <source>
        <dbReference type="ARBA" id="ARBA00023242"/>
    </source>
</evidence>
<evidence type="ECO:0000256" key="7">
    <source>
        <dbReference type="ARBA" id="ARBA00022475"/>
    </source>
</evidence>
<keyword evidence="23" id="KW-1015">Disulfide bond</keyword>
<dbReference type="SMART" id="SM00219">
    <property type="entry name" value="TyrKc"/>
    <property type="match status" value="1"/>
</dbReference>
<keyword evidence="16" id="KW-0967">Endosome</keyword>
<keyword evidence="12 33" id="KW-0812">Transmembrane</keyword>
<dbReference type="FunFam" id="1.10.510.10:FF:000077">
    <property type="entry name" value="Vascular endothelial growth factor receptor 2"/>
    <property type="match status" value="1"/>
</dbReference>
<keyword evidence="17" id="KW-0418">Kinase</keyword>
<dbReference type="InterPro" id="IPR020635">
    <property type="entry name" value="Tyr_kinase_cat_dom"/>
</dbReference>
<dbReference type="InterPro" id="IPR013098">
    <property type="entry name" value="Ig_I-set"/>
</dbReference>
<evidence type="ECO:0000256" key="30">
    <source>
        <dbReference type="PIRSR" id="PIRSR000615-2"/>
    </source>
</evidence>
<keyword evidence="24 33" id="KW-0675">Receptor</keyword>
<keyword evidence="13 36" id="KW-0732">Signal</keyword>
<evidence type="ECO:0000256" key="12">
    <source>
        <dbReference type="ARBA" id="ARBA00022692"/>
    </source>
</evidence>
<keyword evidence="6" id="KW-0217">Developmental protein</keyword>
<dbReference type="GO" id="GO:0005768">
    <property type="term" value="C:endosome"/>
    <property type="evidence" value="ECO:0007669"/>
    <property type="project" value="UniProtKB-SubCell"/>
</dbReference>
<dbReference type="Gene3D" id="2.60.40.10">
    <property type="entry name" value="Immunoglobulins"/>
    <property type="match status" value="7"/>
</dbReference>
<dbReference type="Pfam" id="PF07714">
    <property type="entry name" value="PK_Tyr_Ser-Thr"/>
    <property type="match status" value="1"/>
</dbReference>
<comment type="subcellular location">
    <subcellularLocation>
        <location evidence="3">Cell membrane</location>
        <topology evidence="3">Single-pass type I membrane protein</topology>
    </subcellularLocation>
    <subcellularLocation>
        <location evidence="4">Cytoplasm</location>
    </subcellularLocation>
    <subcellularLocation>
        <location evidence="2">Endosome</location>
    </subcellularLocation>
    <subcellularLocation>
        <location evidence="33">Membrane</location>
        <topology evidence="33">Single-pass type I membrane protein</topology>
    </subcellularLocation>
    <subcellularLocation>
        <location evidence="1">Nucleus</location>
    </subcellularLocation>
</comment>
<dbReference type="PIRSF" id="PIRSF000615">
    <property type="entry name" value="TyrPK_CSF1-R"/>
    <property type="match status" value="1"/>
</dbReference>
<reference evidence="39" key="2">
    <citation type="submission" date="2025-09" db="UniProtKB">
        <authorList>
            <consortium name="Ensembl"/>
        </authorList>
    </citation>
    <scope>IDENTIFICATION</scope>
</reference>
<evidence type="ECO:0000256" key="36">
    <source>
        <dbReference type="SAM" id="SignalP"/>
    </source>
</evidence>
<feature type="domain" description="Ig-like" evidence="38">
    <location>
        <begin position="216"/>
        <end position="325"/>
    </location>
</feature>
<dbReference type="GO" id="GO:0046872">
    <property type="term" value="F:metal ion binding"/>
    <property type="evidence" value="ECO:0007669"/>
    <property type="project" value="UniProtKB-KW"/>
</dbReference>
<accession>A0A8C1YCP3</accession>
<dbReference type="FunFam" id="2.60.40.10:FF:000606">
    <property type="entry name" value="Vascular endothelial growth factor receptor 1"/>
    <property type="match status" value="1"/>
</dbReference>
<keyword evidence="20 35" id="KW-1133">Transmembrane helix</keyword>
<feature type="binding site" evidence="31">
    <location>
        <position position="1044"/>
    </location>
    <ligand>
        <name>Mg(2+)</name>
        <dbReference type="ChEBI" id="CHEBI:18420"/>
    </ligand>
</feature>
<dbReference type="Pfam" id="PF17988">
    <property type="entry name" value="VEGFR-2_TMD"/>
    <property type="match status" value="1"/>
</dbReference>
<evidence type="ECO:0000259" key="37">
    <source>
        <dbReference type="PROSITE" id="PS50011"/>
    </source>
</evidence>
<dbReference type="InterPro" id="IPR007110">
    <property type="entry name" value="Ig-like_dom"/>
</dbReference>
<dbReference type="PROSITE" id="PS00109">
    <property type="entry name" value="PROTEIN_KINASE_TYR"/>
    <property type="match status" value="1"/>
</dbReference>
<dbReference type="PROSITE" id="PS50011">
    <property type="entry name" value="PROTEIN_KINASE_DOM"/>
    <property type="match status" value="1"/>
</dbReference>
<evidence type="ECO:0000256" key="24">
    <source>
        <dbReference type="ARBA" id="ARBA00023170"/>
    </source>
</evidence>
<feature type="binding site" evidence="30">
    <location>
        <position position="1043"/>
    </location>
    <ligand>
        <name>ATP</name>
        <dbReference type="ChEBI" id="CHEBI:30616"/>
    </ligand>
</feature>
<keyword evidence="18" id="KW-0221">Differentiation</keyword>
<sequence length="1376" mass="155224">MAKTSHVLSLVDVLFTINLVIAIELRFVPDPPTLNITEKTLRINASDTLEITCRGRQNLEWSTPHNRSRSETRLTTTDCSGNGLFCSTLTLSKAVANETGEYRCFYKNLPVEDGKTSISVYVFIQDYRMPFVRMAQDYDVVFIREGEQVVIPCLVSVENLDVTLYTKYPVKELATDGKEVIWDSKRGFILPSHVVSYAGVVYCQTTIRNETYQSSPYIVAVVGYKIHDLTLSPPHERLTVGERLMLNCTAHTELNVGIDFQWTFPHEKRGINSSIPRTRYETRSYKKKLWNSLELSNTLIVENVTVNDTGEYICTASSGQMQKIARAPLIVYEKPFIALNDQILQTVEATAGQEEAKILVKYDAYPEPSVKWYKNNQLIVWKDEYRMKPNRGYLTIYGVTEKDAGNYTVVMTNKITKEEQKRTFQLLVNVHPKIFEKEVPLDRDVHMYGSSPTLRCTASGGSSPVTIQWQWMPREDCPVRFLPKSDQNVVKCGKWREISNNTGKNPIISPTSVIERSLKTISTLKIQKAVDHALYRCIASNKMGIEERVIVFQVARFLNLSVLPSSNPIEGEDVVMRCVADRLLYSNLRWYRVTNIANPDASPAAVPCDTLTLSPLHQTSVTISGLQGTNATLDLPIPNATLMDQGLYACQVENVGTSERTCLLHNLRLRALEMSRIVTNLTDQRVNVSESTTLVCEVSGTPTPTVVWTKDNQTVMEGSGVILKRSNRVLTIQRVKKEDSGLYICTACNQQGCDSQEARITVDGAEEKMNVELIMPIGAVVIAMFLWLLIVFVIRNRKRPNEGDLKTGYLSIILDLDDMPMDEHCERLTYDANKWEFPRDRLKLGEPLGRGAFGQVVEATAYGIEKATTCTTVAVKMLKEGATTSEYRALMSELKILIHIGHHLNVVNLLGACTKPGGPLMVIVEYCKHGNLSSYLKSKRGEYSPYKKRTPRMPCRREVQQEEDLHEGDLGLGTSTRLDICTGTAMCTRMGEQTSTTQLQDEQESSDWDHLMMEDLISYSFQVAKGMEFLASRKCIHRDLAARNILLSENSVVKICDFGLARDVYKDPDYVRKGDARLPLKWMAPETIFDRVYTTQSDVWSFGVLLWEIFSLGASPYPGVCIDESFCRRLKEGTRMRAPDYATPEIYQTMLDCWLDRPKDRPTFTQLVKHLGNLLQASAQQDGKDYIPLTNGEMEEESGAPHLSVTSKRAFYAGNKEAQLHYDNAPPLGFPQQIDSCGVPISMTNFVDIPLEHTAVMNGHMDCGVGLSREQMKALDRHAQRPLNFSPLLRCKSKESLASESSNQTSGYQSGYHSDDAEAPIYANEEMILKRDIRLKPPLPKRNDKFSAETAEQEWSLSVSTSLPEQRHALFLPHRK</sequence>
<dbReference type="SUPFAM" id="SSF56112">
    <property type="entry name" value="Protein kinase-like (PK-like)"/>
    <property type="match status" value="1"/>
</dbReference>
<dbReference type="Gene3D" id="1.10.510.10">
    <property type="entry name" value="Transferase(Phosphotransferase) domain 1"/>
    <property type="match status" value="1"/>
</dbReference>
<evidence type="ECO:0000256" key="33">
    <source>
        <dbReference type="RuleBase" id="RU000311"/>
    </source>
</evidence>
<dbReference type="InterPro" id="IPR013783">
    <property type="entry name" value="Ig-like_fold"/>
</dbReference>
<dbReference type="InterPro" id="IPR036179">
    <property type="entry name" value="Ig-like_dom_sf"/>
</dbReference>
<dbReference type="InterPro" id="IPR008266">
    <property type="entry name" value="Tyr_kinase_AS"/>
</dbReference>
<dbReference type="PANTHER" id="PTHR24416">
    <property type="entry name" value="TYROSINE-PROTEIN KINASE RECEPTOR"/>
    <property type="match status" value="1"/>
</dbReference>
<feature type="binding site" evidence="31">
    <location>
        <position position="1057"/>
    </location>
    <ligand>
        <name>Mg(2+)</name>
        <dbReference type="ChEBI" id="CHEBI:18420"/>
    </ligand>
</feature>
<feature type="transmembrane region" description="Helical" evidence="35">
    <location>
        <begin position="773"/>
        <end position="794"/>
    </location>
</feature>
<feature type="domain" description="Ig-like" evidence="38">
    <location>
        <begin position="675"/>
        <end position="761"/>
    </location>
</feature>
<evidence type="ECO:0000256" key="20">
    <source>
        <dbReference type="ARBA" id="ARBA00022989"/>
    </source>
</evidence>
<reference evidence="39" key="1">
    <citation type="submission" date="2025-08" db="UniProtKB">
        <authorList>
            <consortium name="Ensembl"/>
        </authorList>
    </citation>
    <scope>IDENTIFICATION</scope>
</reference>
<dbReference type="GO" id="GO:0001525">
    <property type="term" value="P:angiogenesis"/>
    <property type="evidence" value="ECO:0007669"/>
    <property type="project" value="UniProtKB-KW"/>
</dbReference>
<evidence type="ECO:0000313" key="39">
    <source>
        <dbReference type="Ensembl" id="ENSCCRP00010118591.1"/>
    </source>
</evidence>
<keyword evidence="8" id="KW-0963">Cytoplasm</keyword>
<dbReference type="FunFam" id="2.60.40.10:FF:003078">
    <property type="entry name" value="Vascular endothelial growth factor receptor 2"/>
    <property type="match status" value="1"/>
</dbReference>
<evidence type="ECO:0000256" key="18">
    <source>
        <dbReference type="ARBA" id="ARBA00022782"/>
    </source>
</evidence>
<dbReference type="Pfam" id="PF21339">
    <property type="entry name" value="VEGFR-1-like_Ig-like"/>
    <property type="match status" value="1"/>
</dbReference>
<dbReference type="SUPFAM" id="SSF48726">
    <property type="entry name" value="Immunoglobulin"/>
    <property type="match status" value="7"/>
</dbReference>
<evidence type="ECO:0000256" key="35">
    <source>
        <dbReference type="SAM" id="Phobius"/>
    </source>
</evidence>
<keyword evidence="27 33" id="KW-0393">Immunoglobulin domain</keyword>
<feature type="domain" description="Ig-like" evidence="38">
    <location>
        <begin position="570"/>
        <end position="661"/>
    </location>
</feature>
<evidence type="ECO:0000256" key="4">
    <source>
        <dbReference type="ARBA" id="ARBA00004496"/>
    </source>
</evidence>
<feature type="active site" description="Proton acceptor" evidence="29">
    <location>
        <position position="1039"/>
    </location>
</feature>
<dbReference type="GO" id="GO:0005524">
    <property type="term" value="F:ATP binding"/>
    <property type="evidence" value="ECO:0007669"/>
    <property type="project" value="UniProtKB-UniRule"/>
</dbReference>
<dbReference type="InterPro" id="IPR001824">
    <property type="entry name" value="Tyr_kinase_rcpt_3_CS"/>
</dbReference>
<dbReference type="CDD" id="cd00096">
    <property type="entry name" value="Ig"/>
    <property type="match status" value="1"/>
</dbReference>
<dbReference type="PRINTS" id="PR01832">
    <property type="entry name" value="VEGFRECEPTOR"/>
</dbReference>
<dbReference type="InterPro" id="IPR041348">
    <property type="entry name" value="VEGFR-2_TMD"/>
</dbReference>
<evidence type="ECO:0000256" key="16">
    <source>
        <dbReference type="ARBA" id="ARBA00022753"/>
    </source>
</evidence>
<evidence type="ECO:0000256" key="8">
    <source>
        <dbReference type="ARBA" id="ARBA00022490"/>
    </source>
</evidence>
<evidence type="ECO:0000256" key="1">
    <source>
        <dbReference type="ARBA" id="ARBA00004123"/>
    </source>
</evidence>
<keyword evidence="22" id="KW-0829">Tyrosine-protein kinase</keyword>
<evidence type="ECO:0000256" key="19">
    <source>
        <dbReference type="ARBA" id="ARBA00022840"/>
    </source>
</evidence>
<evidence type="ECO:0000256" key="21">
    <source>
        <dbReference type="ARBA" id="ARBA00023136"/>
    </source>
</evidence>
<dbReference type="Proteomes" id="UP000694427">
    <property type="component" value="Unplaced"/>
</dbReference>
<evidence type="ECO:0000256" key="3">
    <source>
        <dbReference type="ARBA" id="ARBA00004251"/>
    </source>
</evidence>
<feature type="domain" description="Ig-like" evidence="38">
    <location>
        <begin position="432"/>
        <end position="551"/>
    </location>
</feature>
<evidence type="ECO:0000256" key="5">
    <source>
        <dbReference type="ARBA" id="ARBA00011902"/>
    </source>
</evidence>
<organism evidence="39 40">
    <name type="scientific">Cyprinus carpio</name>
    <name type="common">Common carp</name>
    <dbReference type="NCBI Taxonomy" id="7962"/>
    <lineage>
        <taxon>Eukaryota</taxon>
        <taxon>Metazoa</taxon>
        <taxon>Chordata</taxon>
        <taxon>Craniata</taxon>
        <taxon>Vertebrata</taxon>
        <taxon>Euteleostomi</taxon>
        <taxon>Actinopterygii</taxon>
        <taxon>Neopterygii</taxon>
        <taxon>Teleostei</taxon>
        <taxon>Ostariophysi</taxon>
        <taxon>Cypriniformes</taxon>
        <taxon>Cyprinidae</taxon>
        <taxon>Cyprininae</taxon>
        <taxon>Cyprinus</taxon>
    </lineage>
</organism>
<evidence type="ECO:0000256" key="27">
    <source>
        <dbReference type="ARBA" id="ARBA00023319"/>
    </source>
</evidence>
<name>A0A8C1YCP3_CYPCA</name>
<keyword evidence="31" id="KW-0460">Magnesium</keyword>
<keyword evidence="15 30" id="KW-0547">Nucleotide-binding</keyword>
<keyword evidence="19 30" id="KW-0067">ATP-binding</keyword>
<dbReference type="Pfam" id="PF22854">
    <property type="entry name" value="VEGFR1-3_N_Ig-like"/>
    <property type="match status" value="1"/>
</dbReference>
<dbReference type="InterPro" id="IPR017441">
    <property type="entry name" value="Protein_kinase_ATP_BS"/>
</dbReference>
<comment type="similarity">
    <text evidence="33">Belongs to the protein kinase superfamily. Tyr protein kinase family. CSF-1/PDGF receptor subfamily.</text>
</comment>
<evidence type="ECO:0000256" key="10">
    <source>
        <dbReference type="ARBA" id="ARBA00022657"/>
    </source>
</evidence>
<keyword evidence="25" id="KW-0325">Glycoprotein</keyword>
<dbReference type="FunFam" id="3.30.200.20:FF:000041">
    <property type="entry name" value="Vascular endothelial growth factor receptor 2"/>
    <property type="match status" value="1"/>
</dbReference>
<evidence type="ECO:0000256" key="13">
    <source>
        <dbReference type="ARBA" id="ARBA00022729"/>
    </source>
</evidence>
<dbReference type="FunFam" id="2.60.40.10:FF:000247">
    <property type="entry name" value="Vascular endothelial growth factor receptor 3"/>
    <property type="match status" value="1"/>
</dbReference>
<feature type="domain" description="Protein kinase" evidence="37">
    <location>
        <begin position="842"/>
        <end position="1173"/>
    </location>
</feature>
<dbReference type="SMART" id="SM00409">
    <property type="entry name" value="IG"/>
    <property type="match status" value="7"/>
</dbReference>
<evidence type="ECO:0000256" key="29">
    <source>
        <dbReference type="PIRSR" id="PIRSR000615-1"/>
    </source>
</evidence>
<feature type="signal peptide" evidence="36">
    <location>
        <begin position="1"/>
        <end position="22"/>
    </location>
</feature>
<evidence type="ECO:0000256" key="9">
    <source>
        <dbReference type="ARBA" id="ARBA00022553"/>
    </source>
</evidence>
<dbReference type="GO" id="GO:0016477">
    <property type="term" value="P:cell migration"/>
    <property type="evidence" value="ECO:0007669"/>
    <property type="project" value="TreeGrafter"/>
</dbReference>
<dbReference type="GO" id="GO:0005021">
    <property type="term" value="F:vascular endothelial growth factor receptor activity"/>
    <property type="evidence" value="ECO:0007669"/>
    <property type="project" value="TreeGrafter"/>
</dbReference>
<protein>
    <recommendedName>
        <fullName evidence="5">receptor protein-tyrosine kinase</fullName>
        <ecNumber evidence="5">2.7.10.1</ecNumber>
    </recommendedName>
</protein>
<evidence type="ECO:0000256" key="6">
    <source>
        <dbReference type="ARBA" id="ARBA00022473"/>
    </source>
</evidence>
<dbReference type="GO" id="GO:0019838">
    <property type="term" value="F:growth factor binding"/>
    <property type="evidence" value="ECO:0007669"/>
    <property type="project" value="TreeGrafter"/>
</dbReference>
<dbReference type="InterPro" id="IPR000719">
    <property type="entry name" value="Prot_kinase_dom"/>
</dbReference>
<evidence type="ECO:0000313" key="40">
    <source>
        <dbReference type="Proteomes" id="UP000694427"/>
    </source>
</evidence>
<feature type="domain" description="Ig-like" evidence="38">
    <location>
        <begin position="335"/>
        <end position="425"/>
    </location>
</feature>
<dbReference type="PRINTS" id="PR01835">
    <property type="entry name" value="VEGFRECEPTR3"/>
</dbReference>
<dbReference type="EC" id="2.7.10.1" evidence="5"/>
<dbReference type="Gene3D" id="3.30.200.20">
    <property type="entry name" value="Phosphorylase Kinase, domain 1"/>
    <property type="match status" value="1"/>
</dbReference>
<dbReference type="PANTHER" id="PTHR24416:SF625">
    <property type="entry name" value="VASCULAR ENDOTHELIAL GROWTH FACTOR RECEPTOR 2"/>
    <property type="match status" value="1"/>
</dbReference>
<evidence type="ECO:0000256" key="15">
    <source>
        <dbReference type="ARBA" id="ARBA00022741"/>
    </source>
</evidence>
<evidence type="ECO:0000256" key="31">
    <source>
        <dbReference type="PIRSR" id="PIRSR000615-3"/>
    </source>
</evidence>
<dbReference type="PROSITE" id="PS50835">
    <property type="entry name" value="IG_LIKE"/>
    <property type="match status" value="5"/>
</dbReference>
<dbReference type="InterPro" id="IPR003598">
    <property type="entry name" value="Ig_sub2"/>
</dbReference>
<evidence type="ECO:0000256" key="11">
    <source>
        <dbReference type="ARBA" id="ARBA00022679"/>
    </source>
</evidence>
<dbReference type="FunFam" id="2.60.40.10:FF:000411">
    <property type="entry name" value="Vascular endothelial growth factor receptor 3"/>
    <property type="match status" value="1"/>
</dbReference>
<evidence type="ECO:0000256" key="23">
    <source>
        <dbReference type="ARBA" id="ARBA00023157"/>
    </source>
</evidence>
<feature type="region of interest" description="Disordered" evidence="34">
    <location>
        <begin position="1335"/>
        <end position="1360"/>
    </location>
</feature>
<dbReference type="PROSITE" id="PS00107">
    <property type="entry name" value="PROTEIN_KINASE_ATP"/>
    <property type="match status" value="1"/>
</dbReference>
<keyword evidence="40" id="KW-1185">Reference proteome</keyword>
<evidence type="ECO:0000256" key="2">
    <source>
        <dbReference type="ARBA" id="ARBA00004177"/>
    </source>
</evidence>